<dbReference type="OrthoDB" id="5305166at2759"/>
<sequence length="280" mass="30940">MLPKSILPLLVSLALALPAEYFPDLDTTSITTTTEFHPPTGAGASSSSHCKLTYTVTYHDTWGPLFTENRYTCDFSKSSHHADTDTDTPTSTTPAPFRVPAPYSHPAGNHTTDPRIAPAPPRPITYTQHLQSSLSKHTITRYGCTPLPSSKPLSRNKYSNLFWGIQQLSNQSCLAPGEAAEFVDLSDRDWTADWRFTSVNRGDSKACDWYGELANIARALHYFCFHTLGRAAEEEFSGGEEIVAYGRGQEAEGEGSMRWCMRYSKKGWGVGVFEEKCLGA</sequence>
<accession>A0A3N4LAE0</accession>
<feature type="region of interest" description="Disordered" evidence="1">
    <location>
        <begin position="78"/>
        <end position="99"/>
    </location>
</feature>
<dbReference type="EMBL" id="ML119105">
    <property type="protein sequence ID" value="RPB17611.1"/>
    <property type="molecule type" value="Genomic_DNA"/>
</dbReference>
<dbReference type="InParanoid" id="A0A3N4LAE0"/>
<proteinExistence type="predicted"/>
<evidence type="ECO:0000313" key="3">
    <source>
        <dbReference type="EMBL" id="RPB17611.1"/>
    </source>
</evidence>
<dbReference type="AlphaFoldDB" id="A0A3N4LAE0"/>
<name>A0A3N4LAE0_9PEZI</name>
<reference evidence="3 4" key="1">
    <citation type="journal article" date="2018" name="Nat. Ecol. Evol.">
        <title>Pezizomycetes genomes reveal the molecular basis of ectomycorrhizal truffle lifestyle.</title>
        <authorList>
            <person name="Murat C."/>
            <person name="Payen T."/>
            <person name="Noel B."/>
            <person name="Kuo A."/>
            <person name="Morin E."/>
            <person name="Chen J."/>
            <person name="Kohler A."/>
            <person name="Krizsan K."/>
            <person name="Balestrini R."/>
            <person name="Da Silva C."/>
            <person name="Montanini B."/>
            <person name="Hainaut M."/>
            <person name="Levati E."/>
            <person name="Barry K.W."/>
            <person name="Belfiori B."/>
            <person name="Cichocki N."/>
            <person name="Clum A."/>
            <person name="Dockter R.B."/>
            <person name="Fauchery L."/>
            <person name="Guy J."/>
            <person name="Iotti M."/>
            <person name="Le Tacon F."/>
            <person name="Lindquist E.A."/>
            <person name="Lipzen A."/>
            <person name="Malagnac F."/>
            <person name="Mello A."/>
            <person name="Molinier V."/>
            <person name="Miyauchi S."/>
            <person name="Poulain J."/>
            <person name="Riccioni C."/>
            <person name="Rubini A."/>
            <person name="Sitrit Y."/>
            <person name="Splivallo R."/>
            <person name="Traeger S."/>
            <person name="Wang M."/>
            <person name="Zifcakova L."/>
            <person name="Wipf D."/>
            <person name="Zambonelli A."/>
            <person name="Paolocci F."/>
            <person name="Nowrousian M."/>
            <person name="Ottonello S."/>
            <person name="Baldrian P."/>
            <person name="Spatafora J.W."/>
            <person name="Henrissat B."/>
            <person name="Nagy L.G."/>
            <person name="Aury J.M."/>
            <person name="Wincker P."/>
            <person name="Grigoriev I.V."/>
            <person name="Bonfante P."/>
            <person name="Martin F.M."/>
        </authorList>
    </citation>
    <scope>NUCLEOTIDE SEQUENCE [LARGE SCALE GENOMIC DNA]</scope>
    <source>
        <strain evidence="3 4">CCBAS932</strain>
    </source>
</reference>
<organism evidence="3 4">
    <name type="scientific">Morchella conica CCBAS932</name>
    <dbReference type="NCBI Taxonomy" id="1392247"/>
    <lineage>
        <taxon>Eukaryota</taxon>
        <taxon>Fungi</taxon>
        <taxon>Dikarya</taxon>
        <taxon>Ascomycota</taxon>
        <taxon>Pezizomycotina</taxon>
        <taxon>Pezizomycetes</taxon>
        <taxon>Pezizales</taxon>
        <taxon>Morchellaceae</taxon>
        <taxon>Morchella</taxon>
    </lineage>
</organism>
<evidence type="ECO:0000256" key="2">
    <source>
        <dbReference type="SAM" id="SignalP"/>
    </source>
</evidence>
<keyword evidence="2" id="KW-0732">Signal</keyword>
<keyword evidence="4" id="KW-1185">Reference proteome</keyword>
<protein>
    <submittedName>
        <fullName evidence="3">Uncharacterized protein</fullName>
    </submittedName>
</protein>
<evidence type="ECO:0000256" key="1">
    <source>
        <dbReference type="SAM" id="MobiDB-lite"/>
    </source>
</evidence>
<gene>
    <name evidence="3" type="ORF">P167DRAFT_514889</name>
</gene>
<evidence type="ECO:0000313" key="4">
    <source>
        <dbReference type="Proteomes" id="UP000277580"/>
    </source>
</evidence>
<dbReference type="Proteomes" id="UP000277580">
    <property type="component" value="Unassembled WGS sequence"/>
</dbReference>
<feature type="signal peptide" evidence="2">
    <location>
        <begin position="1"/>
        <end position="16"/>
    </location>
</feature>
<feature type="compositionally biased region" description="Low complexity" evidence="1">
    <location>
        <begin position="87"/>
        <end position="96"/>
    </location>
</feature>
<feature type="chain" id="PRO_5018333944" evidence="2">
    <location>
        <begin position="17"/>
        <end position="280"/>
    </location>
</feature>